<reference evidence="2 3" key="1">
    <citation type="journal article" date="2006" name="Science">
        <title>Phytophthora genome sequences uncover evolutionary origins and mechanisms of pathogenesis.</title>
        <authorList>
            <person name="Tyler B.M."/>
            <person name="Tripathy S."/>
            <person name="Zhang X."/>
            <person name="Dehal P."/>
            <person name="Jiang R.H."/>
            <person name="Aerts A."/>
            <person name="Arredondo F.D."/>
            <person name="Baxter L."/>
            <person name="Bensasson D."/>
            <person name="Beynon J.L."/>
            <person name="Chapman J."/>
            <person name="Damasceno C.M."/>
            <person name="Dorrance A.E."/>
            <person name="Dou D."/>
            <person name="Dickerman A.W."/>
            <person name="Dubchak I.L."/>
            <person name="Garbelotto M."/>
            <person name="Gijzen M."/>
            <person name="Gordon S.G."/>
            <person name="Govers F."/>
            <person name="Grunwald N.J."/>
            <person name="Huang W."/>
            <person name="Ivors K.L."/>
            <person name="Jones R.W."/>
            <person name="Kamoun S."/>
            <person name="Krampis K."/>
            <person name="Lamour K.H."/>
            <person name="Lee M.K."/>
            <person name="McDonald W.H."/>
            <person name="Medina M."/>
            <person name="Meijer H.J."/>
            <person name="Nordberg E.K."/>
            <person name="Maclean D.J."/>
            <person name="Ospina-Giraldo M.D."/>
            <person name="Morris P.F."/>
            <person name="Phuntumart V."/>
            <person name="Putnam N.H."/>
            <person name="Rash S."/>
            <person name="Rose J.K."/>
            <person name="Sakihama Y."/>
            <person name="Salamov A.A."/>
            <person name="Savidor A."/>
            <person name="Scheuring C.F."/>
            <person name="Smith B.M."/>
            <person name="Sobral B.W."/>
            <person name="Terry A."/>
            <person name="Torto-Alalibo T.A."/>
            <person name="Win J."/>
            <person name="Xu Z."/>
            <person name="Zhang H."/>
            <person name="Grigoriev I.V."/>
            <person name="Rokhsar D.S."/>
            <person name="Boore J.L."/>
        </authorList>
    </citation>
    <scope>NUCLEOTIDE SEQUENCE [LARGE SCALE GENOMIC DNA]</scope>
    <source>
        <strain evidence="2 3">P6497</strain>
    </source>
</reference>
<proteinExistence type="predicted"/>
<keyword evidence="3" id="KW-1185">Reference proteome</keyword>
<keyword evidence="1" id="KW-0732">Signal</keyword>
<protein>
    <submittedName>
        <fullName evidence="2">Uncharacterized protein</fullName>
    </submittedName>
</protein>
<feature type="non-terminal residue" evidence="2">
    <location>
        <position position="1"/>
    </location>
</feature>
<name>G4YEG4_PHYSP</name>
<evidence type="ECO:0000256" key="1">
    <source>
        <dbReference type="SAM" id="SignalP"/>
    </source>
</evidence>
<dbReference type="Proteomes" id="UP000002640">
    <property type="component" value="Unassembled WGS sequence"/>
</dbReference>
<feature type="non-terminal residue" evidence="2">
    <location>
        <position position="108"/>
    </location>
</feature>
<feature type="signal peptide" evidence="1">
    <location>
        <begin position="1"/>
        <end position="23"/>
    </location>
</feature>
<evidence type="ECO:0000313" key="3">
    <source>
        <dbReference type="Proteomes" id="UP000002640"/>
    </source>
</evidence>
<feature type="chain" id="PRO_5003471430" evidence="1">
    <location>
        <begin position="24"/>
        <end position="108"/>
    </location>
</feature>
<dbReference type="EMBL" id="JH159151">
    <property type="protein sequence ID" value="EGZ26871.1"/>
    <property type="molecule type" value="Genomic_DNA"/>
</dbReference>
<dbReference type="GeneID" id="20652122"/>
<dbReference type="InParanoid" id="G4YEG4"/>
<gene>
    <name evidence="2" type="ORF">PHYSODRAFT_420575</name>
</gene>
<dbReference type="RefSeq" id="XP_009514146.1">
    <property type="nucleotide sequence ID" value="XM_009515851.1"/>
</dbReference>
<dbReference type="KEGG" id="psoj:PHYSODRAFT_420575"/>
<organism evidence="2 3">
    <name type="scientific">Phytophthora sojae (strain P6497)</name>
    <name type="common">Soybean stem and root rot agent</name>
    <name type="synonym">Phytophthora megasperma f. sp. glycines</name>
    <dbReference type="NCBI Taxonomy" id="1094619"/>
    <lineage>
        <taxon>Eukaryota</taxon>
        <taxon>Sar</taxon>
        <taxon>Stramenopiles</taxon>
        <taxon>Oomycota</taxon>
        <taxon>Peronosporomycetes</taxon>
        <taxon>Peronosporales</taxon>
        <taxon>Peronosporaceae</taxon>
        <taxon>Phytophthora</taxon>
    </lineage>
</organism>
<sequence length="108" mass="11897">ALLFKWNFNALNAFILRINAVEAGAPSSPPLPSWLCERPPTITCESLTADIVRRVADTQGPSFDGVVAVADDQRRLSGMRERLSAVEVHPFMQWEMETAGPNDRLAST</sequence>
<accession>G4YEG4</accession>
<evidence type="ECO:0000313" key="2">
    <source>
        <dbReference type="EMBL" id="EGZ26871.1"/>
    </source>
</evidence>
<dbReference type="AlphaFoldDB" id="G4YEG4"/>